<comment type="caution">
    <text evidence="1">The sequence shown here is derived from an EMBL/GenBank/DDBJ whole genome shotgun (WGS) entry which is preliminary data.</text>
</comment>
<organism evidence="1 2">
    <name type="scientific">Leptothoe spongobia TAU-MAC 1115</name>
    <dbReference type="NCBI Taxonomy" id="1967444"/>
    <lineage>
        <taxon>Bacteria</taxon>
        <taxon>Bacillati</taxon>
        <taxon>Cyanobacteriota</taxon>
        <taxon>Cyanophyceae</taxon>
        <taxon>Nodosilineales</taxon>
        <taxon>Cymatolegaceae</taxon>
        <taxon>Leptothoe</taxon>
        <taxon>Leptothoe spongobia</taxon>
    </lineage>
</organism>
<evidence type="ECO:0000313" key="1">
    <source>
        <dbReference type="EMBL" id="MBT9314390.1"/>
    </source>
</evidence>
<name>A0A947DC03_9CYAN</name>
<sequence length="55" mass="6000">MADSAHPPSALVDTATDNQDIAASDRQYLVGLLRLEQPLTKLMLTLSTTTLWDLS</sequence>
<gene>
    <name evidence="1" type="ORF">IXB50_03025</name>
</gene>
<protein>
    <submittedName>
        <fullName evidence="1">Uncharacterized protein</fullName>
    </submittedName>
</protein>
<dbReference type="EMBL" id="JADOES010000004">
    <property type="protein sequence ID" value="MBT9314390.1"/>
    <property type="molecule type" value="Genomic_DNA"/>
</dbReference>
<proteinExistence type="predicted"/>
<evidence type="ECO:0000313" key="2">
    <source>
        <dbReference type="Proteomes" id="UP000717364"/>
    </source>
</evidence>
<reference evidence="1" key="2">
    <citation type="journal article" date="2021" name="Mar. Drugs">
        <title>Genome Reduction and Secondary Metabolism of the Marine Sponge-Associated Cyanobacterium Leptothoe.</title>
        <authorList>
            <person name="Konstantinou D."/>
            <person name="Popin R.V."/>
            <person name="Fewer D.P."/>
            <person name="Sivonen K."/>
            <person name="Gkelis S."/>
        </authorList>
    </citation>
    <scope>NUCLEOTIDE SEQUENCE</scope>
    <source>
        <strain evidence="1">TAU-MAC 1115</strain>
    </source>
</reference>
<keyword evidence="2" id="KW-1185">Reference proteome</keyword>
<dbReference type="RefSeq" id="WP_215607462.1">
    <property type="nucleotide sequence ID" value="NZ_JADOES010000004.1"/>
</dbReference>
<dbReference type="AlphaFoldDB" id="A0A947DC03"/>
<dbReference type="Proteomes" id="UP000717364">
    <property type="component" value="Unassembled WGS sequence"/>
</dbReference>
<reference evidence="1" key="1">
    <citation type="submission" date="2020-11" db="EMBL/GenBank/DDBJ databases">
        <authorList>
            <person name="Konstantinou D."/>
            <person name="Gkelis S."/>
            <person name="Popin R."/>
            <person name="Fewer D."/>
            <person name="Sivonen K."/>
        </authorList>
    </citation>
    <scope>NUCLEOTIDE SEQUENCE</scope>
    <source>
        <strain evidence="1">TAU-MAC 1115</strain>
    </source>
</reference>
<accession>A0A947DC03</accession>